<evidence type="ECO:0000313" key="3">
    <source>
        <dbReference type="EMBL" id="UJO24328.1"/>
    </source>
</evidence>
<feature type="domain" description="DUF7918" evidence="2">
    <location>
        <begin position="9"/>
        <end position="228"/>
    </location>
</feature>
<proteinExistence type="predicted"/>
<dbReference type="InterPro" id="IPR057678">
    <property type="entry name" value="DUF7918"/>
</dbReference>
<evidence type="ECO:0000256" key="1">
    <source>
        <dbReference type="SAM" id="MobiDB-lite"/>
    </source>
</evidence>
<feature type="region of interest" description="Disordered" evidence="1">
    <location>
        <begin position="226"/>
        <end position="246"/>
    </location>
</feature>
<dbReference type="PANTHER" id="PTHR36223:SF1">
    <property type="entry name" value="TRANSCRIPTION ELONGATION FACTOR EAF N-TERMINAL DOMAIN-CONTAINING PROTEIN"/>
    <property type="match status" value="1"/>
</dbReference>
<sequence length="348" mass="38606">MAVLDILPGVEVAVTVNGLPLKEYTDHDQEEPTNTVTRYIEAVSGTEFAINFKAAQSTVFKGDCLTAKVFMDGHKVSSTLLKQSRCCKRGASGRIDYTRISADKCRKFKFSSLETTDKYDTTDSKDLKVKDLGVIAVEMHHKWEGEKRRPTVREVDLTGPGVIPEKALKGQALSHSISFGVEQEVPKRTYRSTIHTSTHVGDPLQSLSSGIALWVSQALKSMLIIPRTPSPQPEEPLTERDPNDLTFEEQGEVIRRLQARLTAAEDSQKSLKREQVDDDDPRPRKAARVEAEHVLLVLDDDGSFRESFTASPGDVKQEVAGDGQDQSLRSSSAAPSRRFVKQEVIELD</sequence>
<evidence type="ECO:0000259" key="2">
    <source>
        <dbReference type="Pfam" id="PF25534"/>
    </source>
</evidence>
<dbReference type="Pfam" id="PF25534">
    <property type="entry name" value="DUF7918"/>
    <property type="match status" value="1"/>
</dbReference>
<dbReference type="EMBL" id="CP090174">
    <property type="protein sequence ID" value="UJO24328.1"/>
    <property type="molecule type" value="Genomic_DNA"/>
</dbReference>
<feature type="region of interest" description="Disordered" evidence="1">
    <location>
        <begin position="307"/>
        <end position="335"/>
    </location>
</feature>
<dbReference type="AlphaFoldDB" id="A0A9Q8PKV6"/>
<dbReference type="GeneID" id="71993486"/>
<dbReference type="OrthoDB" id="3364132at2759"/>
<dbReference type="RefSeq" id="XP_047768694.1">
    <property type="nucleotide sequence ID" value="XM_047912756.1"/>
</dbReference>
<name>A0A9Q8PKV6_PASFU</name>
<evidence type="ECO:0000313" key="4">
    <source>
        <dbReference type="Proteomes" id="UP000756132"/>
    </source>
</evidence>
<dbReference type="PANTHER" id="PTHR36223">
    <property type="entry name" value="BETA-LACTAMASE-TYPE TRANSPEPTIDASE FOLD DOMAIN CONTAINING PROTEIN"/>
    <property type="match status" value="1"/>
</dbReference>
<organism evidence="3 4">
    <name type="scientific">Passalora fulva</name>
    <name type="common">Tomato leaf mold</name>
    <name type="synonym">Cladosporium fulvum</name>
    <dbReference type="NCBI Taxonomy" id="5499"/>
    <lineage>
        <taxon>Eukaryota</taxon>
        <taxon>Fungi</taxon>
        <taxon>Dikarya</taxon>
        <taxon>Ascomycota</taxon>
        <taxon>Pezizomycotina</taxon>
        <taxon>Dothideomycetes</taxon>
        <taxon>Dothideomycetidae</taxon>
        <taxon>Mycosphaerellales</taxon>
        <taxon>Mycosphaerellaceae</taxon>
        <taxon>Fulvia</taxon>
    </lineage>
</organism>
<reference evidence="3" key="1">
    <citation type="submission" date="2021-12" db="EMBL/GenBank/DDBJ databases">
        <authorList>
            <person name="Zaccaron A."/>
            <person name="Stergiopoulos I."/>
        </authorList>
    </citation>
    <scope>NUCLEOTIDE SEQUENCE</scope>
    <source>
        <strain evidence="3">Race5_Kim</strain>
    </source>
</reference>
<protein>
    <recommendedName>
        <fullName evidence="2">DUF7918 domain-containing protein</fullName>
    </recommendedName>
</protein>
<keyword evidence="4" id="KW-1185">Reference proteome</keyword>
<reference evidence="3" key="2">
    <citation type="journal article" date="2022" name="Microb. Genom.">
        <title>A chromosome-scale genome assembly of the tomato pathogen Cladosporium fulvum reveals a compartmentalized genome architecture and the presence of a dispensable chromosome.</title>
        <authorList>
            <person name="Zaccaron A.Z."/>
            <person name="Chen L.H."/>
            <person name="Samaras A."/>
            <person name="Stergiopoulos I."/>
        </authorList>
    </citation>
    <scope>NUCLEOTIDE SEQUENCE</scope>
    <source>
        <strain evidence="3">Race5_Kim</strain>
    </source>
</reference>
<dbReference type="KEGG" id="ffu:CLAFUR5_13608"/>
<gene>
    <name evidence="3" type="ORF">CLAFUR5_13608</name>
</gene>
<dbReference type="Proteomes" id="UP000756132">
    <property type="component" value="Chromosome 12"/>
</dbReference>
<feature type="compositionally biased region" description="Basic and acidic residues" evidence="1">
    <location>
        <begin position="266"/>
        <end position="290"/>
    </location>
</feature>
<accession>A0A9Q8PKV6</accession>
<feature type="region of interest" description="Disordered" evidence="1">
    <location>
        <begin position="264"/>
        <end position="290"/>
    </location>
</feature>